<evidence type="ECO:0000313" key="1">
    <source>
        <dbReference type="EMBL" id="AZG77701.1"/>
    </source>
</evidence>
<proteinExistence type="predicted"/>
<dbReference type="RefSeq" id="WP_124739356.1">
    <property type="nucleotide sequence ID" value="NZ_CP034086.1"/>
</dbReference>
<evidence type="ECO:0000313" key="2">
    <source>
        <dbReference type="Proteomes" id="UP000273982"/>
    </source>
</evidence>
<evidence type="ECO:0008006" key="3">
    <source>
        <dbReference type="Google" id="ProtNLM"/>
    </source>
</evidence>
<dbReference type="KEGG" id="mros:EHO51_13740"/>
<dbReference type="Proteomes" id="UP000273982">
    <property type="component" value="Chromosome"/>
</dbReference>
<organism evidence="1 2">
    <name type="scientific">Methylocystis rosea</name>
    <dbReference type="NCBI Taxonomy" id="173366"/>
    <lineage>
        <taxon>Bacteria</taxon>
        <taxon>Pseudomonadati</taxon>
        <taxon>Pseudomonadota</taxon>
        <taxon>Alphaproteobacteria</taxon>
        <taxon>Hyphomicrobiales</taxon>
        <taxon>Methylocystaceae</taxon>
        <taxon>Methylocystis</taxon>
    </lineage>
</organism>
<reference evidence="1 2" key="1">
    <citation type="submission" date="2018-11" db="EMBL/GenBank/DDBJ databases">
        <title>Genome squencing of methanotrophic bacteria isolated from alkaline groundwater in Korea.</title>
        <authorList>
            <person name="Nguyen L.N."/>
        </authorList>
    </citation>
    <scope>NUCLEOTIDE SEQUENCE [LARGE SCALE GENOMIC DNA]</scope>
    <source>
        <strain evidence="1 2">GW6</strain>
    </source>
</reference>
<accession>A0A3G8M727</accession>
<protein>
    <recommendedName>
        <fullName evidence="3">Transcriptional regulator</fullName>
    </recommendedName>
</protein>
<dbReference type="EMBL" id="CP034086">
    <property type="protein sequence ID" value="AZG77701.1"/>
    <property type="molecule type" value="Genomic_DNA"/>
</dbReference>
<sequence length="108" mass="12262">MTRKFNGGEFEALRALLLALEDVQRSPPEPIFVAVGELAQILHRSRPEIIAGLDTLAGLNFIEGPGVYRERDWLFRRLTRRGAALADLIRDPVDWKRALDAYAPFFAR</sequence>
<name>A0A3G8M727_9HYPH</name>
<dbReference type="AlphaFoldDB" id="A0A3G8M727"/>
<gene>
    <name evidence="1" type="ORF">EHO51_13740</name>
</gene>